<dbReference type="EMBL" id="GBRH01260427">
    <property type="protein sequence ID" value="JAD37468.1"/>
    <property type="molecule type" value="Transcribed_RNA"/>
</dbReference>
<reference evidence="1" key="1">
    <citation type="submission" date="2014-09" db="EMBL/GenBank/DDBJ databases">
        <authorList>
            <person name="Magalhaes I.L.F."/>
            <person name="Oliveira U."/>
            <person name="Santos F.R."/>
            <person name="Vidigal T.H.D.A."/>
            <person name="Brescovit A.D."/>
            <person name="Santos A.J."/>
        </authorList>
    </citation>
    <scope>NUCLEOTIDE SEQUENCE</scope>
    <source>
        <tissue evidence="1">Shoot tissue taken approximately 20 cm above the soil surface</tissue>
    </source>
</reference>
<protein>
    <submittedName>
        <fullName evidence="1">Uncharacterized protein</fullName>
    </submittedName>
</protein>
<reference evidence="1" key="2">
    <citation type="journal article" date="2015" name="Data Brief">
        <title>Shoot transcriptome of the giant reed, Arundo donax.</title>
        <authorList>
            <person name="Barrero R.A."/>
            <person name="Guerrero F.D."/>
            <person name="Moolhuijzen P."/>
            <person name="Goolsby J.A."/>
            <person name="Tidwell J."/>
            <person name="Bellgard S.E."/>
            <person name="Bellgard M.I."/>
        </authorList>
    </citation>
    <scope>NUCLEOTIDE SEQUENCE</scope>
    <source>
        <tissue evidence="1">Shoot tissue taken approximately 20 cm above the soil surface</tissue>
    </source>
</reference>
<dbReference type="AlphaFoldDB" id="A0A0A8ZID1"/>
<accession>A0A0A8ZID1</accession>
<organism evidence="1">
    <name type="scientific">Arundo donax</name>
    <name type="common">Giant reed</name>
    <name type="synonym">Donax arundinaceus</name>
    <dbReference type="NCBI Taxonomy" id="35708"/>
    <lineage>
        <taxon>Eukaryota</taxon>
        <taxon>Viridiplantae</taxon>
        <taxon>Streptophyta</taxon>
        <taxon>Embryophyta</taxon>
        <taxon>Tracheophyta</taxon>
        <taxon>Spermatophyta</taxon>
        <taxon>Magnoliopsida</taxon>
        <taxon>Liliopsida</taxon>
        <taxon>Poales</taxon>
        <taxon>Poaceae</taxon>
        <taxon>PACMAD clade</taxon>
        <taxon>Arundinoideae</taxon>
        <taxon>Arundineae</taxon>
        <taxon>Arundo</taxon>
    </lineage>
</organism>
<name>A0A0A8ZID1_ARUDO</name>
<proteinExistence type="predicted"/>
<evidence type="ECO:0000313" key="1">
    <source>
        <dbReference type="EMBL" id="JAD37468.1"/>
    </source>
</evidence>
<sequence length="30" mass="3547">MILYFEGEMTILVCCQSCYDIRLWAVLFSV</sequence>